<dbReference type="EnsemblPlants" id="LPERR01G13390.1">
    <property type="protein sequence ID" value="LPERR01G13390.1"/>
    <property type="gene ID" value="LPERR01G13390"/>
</dbReference>
<dbReference type="HOGENOM" id="CLU_2834785_0_0_1"/>
<evidence type="ECO:0000313" key="1">
    <source>
        <dbReference type="EnsemblPlants" id="LPERR01G13390.1"/>
    </source>
</evidence>
<sequence length="66" mass="6912">MACVGSVLQAEALALMNKLGERSANCVTEVTDCWPLMVSVLWPLAQLVAGVKPWILVSGDLPGDSG</sequence>
<accession>A0A0D9V0P6</accession>
<keyword evidence="2" id="KW-1185">Reference proteome</keyword>
<organism evidence="1 2">
    <name type="scientific">Leersia perrieri</name>
    <dbReference type="NCBI Taxonomy" id="77586"/>
    <lineage>
        <taxon>Eukaryota</taxon>
        <taxon>Viridiplantae</taxon>
        <taxon>Streptophyta</taxon>
        <taxon>Embryophyta</taxon>
        <taxon>Tracheophyta</taxon>
        <taxon>Spermatophyta</taxon>
        <taxon>Magnoliopsida</taxon>
        <taxon>Liliopsida</taxon>
        <taxon>Poales</taxon>
        <taxon>Poaceae</taxon>
        <taxon>BOP clade</taxon>
        <taxon>Oryzoideae</taxon>
        <taxon>Oryzeae</taxon>
        <taxon>Oryzinae</taxon>
        <taxon>Leersia</taxon>
    </lineage>
</organism>
<evidence type="ECO:0000313" key="2">
    <source>
        <dbReference type="Proteomes" id="UP000032180"/>
    </source>
</evidence>
<dbReference type="AlphaFoldDB" id="A0A0D9V0P6"/>
<dbReference type="Proteomes" id="UP000032180">
    <property type="component" value="Chromosome 1"/>
</dbReference>
<reference evidence="2" key="2">
    <citation type="submission" date="2013-12" db="EMBL/GenBank/DDBJ databases">
        <authorList>
            <person name="Yu Y."/>
            <person name="Lee S."/>
            <person name="de Baynast K."/>
            <person name="Wissotski M."/>
            <person name="Liu L."/>
            <person name="Talag J."/>
            <person name="Goicoechea J."/>
            <person name="Angelova A."/>
            <person name="Jetty R."/>
            <person name="Kudrna D."/>
            <person name="Golser W."/>
            <person name="Rivera L."/>
            <person name="Zhang J."/>
            <person name="Wing R."/>
        </authorList>
    </citation>
    <scope>NUCLEOTIDE SEQUENCE</scope>
</reference>
<reference evidence="1 2" key="1">
    <citation type="submission" date="2012-08" db="EMBL/GenBank/DDBJ databases">
        <title>Oryza genome evolution.</title>
        <authorList>
            <person name="Wing R.A."/>
        </authorList>
    </citation>
    <scope>NUCLEOTIDE SEQUENCE</scope>
</reference>
<protein>
    <submittedName>
        <fullName evidence="1">Uncharacterized protein</fullName>
    </submittedName>
</protein>
<reference evidence="1" key="3">
    <citation type="submission" date="2015-04" db="UniProtKB">
        <authorList>
            <consortium name="EnsemblPlants"/>
        </authorList>
    </citation>
    <scope>IDENTIFICATION</scope>
</reference>
<dbReference type="Gramene" id="LPERR01G13390.1">
    <property type="protein sequence ID" value="LPERR01G13390.1"/>
    <property type="gene ID" value="LPERR01G13390"/>
</dbReference>
<name>A0A0D9V0P6_9ORYZ</name>
<proteinExistence type="predicted"/>